<dbReference type="EMBL" id="SPHZ02000001">
    <property type="protein sequence ID" value="KAF0932698.1"/>
    <property type="molecule type" value="Genomic_DNA"/>
</dbReference>
<sequence>MEKHSQELEYSSNKKLKYTPEEFEEILAVTFPFEHNRWRQDAGPWPGRRQQPARERNGVVCGGGRSPVGDSDGNGKIAPVCKMREGRFQIASGKRSKSSTLID</sequence>
<evidence type="ECO:0000313" key="2">
    <source>
        <dbReference type="EMBL" id="KAF0932698.1"/>
    </source>
</evidence>
<comment type="caution">
    <text evidence="2">The sequence shown here is derived from an EMBL/GenBank/DDBJ whole genome shotgun (WGS) entry which is preliminary data.</text>
</comment>
<name>A0A6G1F6Z2_9ORYZ</name>
<dbReference type="AlphaFoldDB" id="A0A6G1F6Z2"/>
<keyword evidence="3" id="KW-1185">Reference proteome</keyword>
<evidence type="ECO:0000313" key="3">
    <source>
        <dbReference type="Proteomes" id="UP000479710"/>
    </source>
</evidence>
<reference evidence="2 3" key="1">
    <citation type="submission" date="2019-11" db="EMBL/GenBank/DDBJ databases">
        <title>Whole genome sequence of Oryza granulata.</title>
        <authorList>
            <person name="Li W."/>
        </authorList>
    </citation>
    <scope>NUCLEOTIDE SEQUENCE [LARGE SCALE GENOMIC DNA]</scope>
    <source>
        <strain evidence="3">cv. Menghai</strain>
        <tissue evidence="2">Leaf</tissue>
    </source>
</reference>
<gene>
    <name evidence="2" type="ORF">E2562_011993</name>
</gene>
<dbReference type="Proteomes" id="UP000479710">
    <property type="component" value="Unassembled WGS sequence"/>
</dbReference>
<evidence type="ECO:0000256" key="1">
    <source>
        <dbReference type="SAM" id="MobiDB-lite"/>
    </source>
</evidence>
<organism evidence="2 3">
    <name type="scientific">Oryza meyeriana var. granulata</name>
    <dbReference type="NCBI Taxonomy" id="110450"/>
    <lineage>
        <taxon>Eukaryota</taxon>
        <taxon>Viridiplantae</taxon>
        <taxon>Streptophyta</taxon>
        <taxon>Embryophyta</taxon>
        <taxon>Tracheophyta</taxon>
        <taxon>Spermatophyta</taxon>
        <taxon>Magnoliopsida</taxon>
        <taxon>Liliopsida</taxon>
        <taxon>Poales</taxon>
        <taxon>Poaceae</taxon>
        <taxon>BOP clade</taxon>
        <taxon>Oryzoideae</taxon>
        <taxon>Oryzeae</taxon>
        <taxon>Oryzinae</taxon>
        <taxon>Oryza</taxon>
        <taxon>Oryza meyeriana</taxon>
    </lineage>
</organism>
<proteinExistence type="predicted"/>
<feature type="region of interest" description="Disordered" evidence="1">
    <location>
        <begin position="40"/>
        <end position="80"/>
    </location>
</feature>
<accession>A0A6G1F6Z2</accession>
<protein>
    <submittedName>
        <fullName evidence="2">Uncharacterized protein</fullName>
    </submittedName>
</protein>